<name>A0ABT0XNR1_9BACI</name>
<dbReference type="Proteomes" id="UP001203665">
    <property type="component" value="Unassembled WGS sequence"/>
</dbReference>
<sequence>MMHEFFWLAVGMVGAAYFIGDGLKNFNNPNAKSLLSRFTEDDEWGPPKLIKENQVHDYIGISKEDAKALVKDYPSVPHIKVNGQVYFPVKKLKAWADGLSNEQ</sequence>
<comment type="caution">
    <text evidence="1">The sequence shown here is derived from an EMBL/GenBank/DDBJ whole genome shotgun (WGS) entry which is preliminary data.</text>
</comment>
<dbReference type="RefSeq" id="WP_251611341.1">
    <property type="nucleotide sequence ID" value="NZ_JAMQJY010000004.1"/>
</dbReference>
<keyword evidence="2" id="KW-1185">Reference proteome</keyword>
<evidence type="ECO:0000313" key="1">
    <source>
        <dbReference type="EMBL" id="MCM2677539.1"/>
    </source>
</evidence>
<evidence type="ECO:0000313" key="2">
    <source>
        <dbReference type="Proteomes" id="UP001203665"/>
    </source>
</evidence>
<dbReference type="EMBL" id="JAMQJY010000004">
    <property type="protein sequence ID" value="MCM2677539.1"/>
    <property type="molecule type" value="Genomic_DNA"/>
</dbReference>
<dbReference type="GO" id="GO:0003677">
    <property type="term" value="F:DNA binding"/>
    <property type="evidence" value="ECO:0007669"/>
    <property type="project" value="UniProtKB-KW"/>
</dbReference>
<protein>
    <submittedName>
        <fullName evidence="1">DNA-binding protein</fullName>
    </submittedName>
</protein>
<keyword evidence="1" id="KW-0238">DNA-binding</keyword>
<proteinExistence type="predicted"/>
<organism evidence="1 2">
    <name type="scientific">Alkalicoccobacillus plakortidis</name>
    <dbReference type="NCBI Taxonomy" id="444060"/>
    <lineage>
        <taxon>Bacteria</taxon>
        <taxon>Bacillati</taxon>
        <taxon>Bacillota</taxon>
        <taxon>Bacilli</taxon>
        <taxon>Bacillales</taxon>
        <taxon>Bacillaceae</taxon>
        <taxon>Alkalicoccobacillus</taxon>
    </lineage>
</organism>
<gene>
    <name evidence="1" type="ORF">NDM98_20200</name>
</gene>
<reference evidence="1" key="1">
    <citation type="submission" date="2022-06" db="EMBL/GenBank/DDBJ databases">
        <title>Alkalicoccobacillus porphyridii sp. nov., isolated from a marine red alga, Porphyridium purpureum and reclassification of Shouchella plakortidis and Shouchella gibsonii as Alkalicoccobacillus plakortidis comb. nov. and Alkalicoccobacillus gibsonii comb. nov.</title>
        <authorList>
            <person name="Kim K.H."/>
            <person name="Lee J.K."/>
            <person name="Han D.M."/>
            <person name="Baek J.H."/>
            <person name="Jeon C.O."/>
        </authorList>
    </citation>
    <scope>NUCLEOTIDE SEQUENCE</scope>
    <source>
        <strain evidence="1">DSM 19153</strain>
    </source>
</reference>
<accession>A0ABT0XNR1</accession>